<evidence type="ECO:0000313" key="10">
    <source>
        <dbReference type="EMBL" id="MDU8887231.1"/>
    </source>
</evidence>
<evidence type="ECO:0000256" key="8">
    <source>
        <dbReference type="SAM" id="Coils"/>
    </source>
</evidence>
<dbReference type="InterPro" id="IPR050722">
    <property type="entry name" value="Pyruvate:ferred/Flavod_OxRd"/>
</dbReference>
<reference evidence="10 11" key="1">
    <citation type="submission" date="2023-10" db="EMBL/GenBank/DDBJ databases">
        <title>Marimonas sp. nov. isolated from tidal mud flat.</title>
        <authorList>
            <person name="Jaincy N.J."/>
            <person name="Srinivasan S."/>
            <person name="Lee S.-S."/>
        </authorList>
    </citation>
    <scope>NUCLEOTIDE SEQUENCE [LARGE SCALE GENOMIC DNA]</scope>
    <source>
        <strain evidence="10 11">MJ-SS3</strain>
    </source>
</reference>
<dbReference type="Pfam" id="PF01558">
    <property type="entry name" value="POR"/>
    <property type="match status" value="1"/>
</dbReference>
<keyword evidence="4" id="KW-0249">Electron transport</keyword>
<keyword evidence="11" id="KW-1185">Reference proteome</keyword>
<dbReference type="PANTHER" id="PTHR32154">
    <property type="entry name" value="PYRUVATE-FLAVODOXIN OXIDOREDUCTASE-RELATED"/>
    <property type="match status" value="1"/>
</dbReference>
<proteinExistence type="predicted"/>
<dbReference type="InterPro" id="IPR017900">
    <property type="entry name" value="4Fe4S_Fe_S_CS"/>
</dbReference>
<feature type="domain" description="4Fe-4S ferredoxin-type" evidence="9">
    <location>
        <begin position="701"/>
        <end position="730"/>
    </location>
</feature>
<feature type="domain" description="4Fe-4S ferredoxin-type" evidence="9">
    <location>
        <begin position="647"/>
        <end position="676"/>
    </location>
</feature>
<dbReference type="Proteomes" id="UP001268651">
    <property type="component" value="Unassembled WGS sequence"/>
</dbReference>
<dbReference type="Pfam" id="PF17147">
    <property type="entry name" value="PFOR_II"/>
    <property type="match status" value="1"/>
</dbReference>
<dbReference type="Gene3D" id="3.30.70.20">
    <property type="match status" value="1"/>
</dbReference>
<dbReference type="PROSITE" id="PS00198">
    <property type="entry name" value="4FE4S_FER_1"/>
    <property type="match status" value="1"/>
</dbReference>
<dbReference type="Pfam" id="PF01855">
    <property type="entry name" value="POR_N"/>
    <property type="match status" value="1"/>
</dbReference>
<keyword evidence="8" id="KW-0175">Coiled coil</keyword>
<dbReference type="InterPro" id="IPR002880">
    <property type="entry name" value="Pyrv_Fd/Flavodoxin_OxRdtase_N"/>
</dbReference>
<keyword evidence="5" id="KW-0560">Oxidoreductase</keyword>
<dbReference type="Gene3D" id="3.40.50.970">
    <property type="match status" value="2"/>
</dbReference>
<evidence type="ECO:0000256" key="3">
    <source>
        <dbReference type="ARBA" id="ARBA00022723"/>
    </source>
</evidence>
<dbReference type="InterPro" id="IPR033412">
    <property type="entry name" value="PFOR_II"/>
</dbReference>
<protein>
    <submittedName>
        <fullName evidence="10">4Fe-4S binding protein</fullName>
    </submittedName>
</protein>
<dbReference type="SUPFAM" id="SSF52518">
    <property type="entry name" value="Thiamin diphosphate-binding fold (THDP-binding)"/>
    <property type="match status" value="2"/>
</dbReference>
<comment type="caution">
    <text evidence="10">The sequence shown here is derived from an EMBL/GenBank/DDBJ whole genome shotgun (WGS) entry which is preliminary data.</text>
</comment>
<keyword evidence="2" id="KW-0004">4Fe-4S</keyword>
<evidence type="ECO:0000256" key="7">
    <source>
        <dbReference type="ARBA" id="ARBA00023014"/>
    </source>
</evidence>
<evidence type="ECO:0000256" key="5">
    <source>
        <dbReference type="ARBA" id="ARBA00023002"/>
    </source>
</evidence>
<organism evidence="10 11">
    <name type="scientific">Gilvirhabdus luticola</name>
    <dbReference type="NCBI Taxonomy" id="3079858"/>
    <lineage>
        <taxon>Bacteria</taxon>
        <taxon>Pseudomonadati</taxon>
        <taxon>Bacteroidota</taxon>
        <taxon>Flavobacteriia</taxon>
        <taxon>Flavobacteriales</taxon>
        <taxon>Flavobacteriaceae</taxon>
        <taxon>Gilvirhabdus</taxon>
    </lineage>
</organism>
<dbReference type="SMART" id="SM00890">
    <property type="entry name" value="EKR"/>
    <property type="match status" value="1"/>
</dbReference>
<dbReference type="InterPro" id="IPR002869">
    <property type="entry name" value="Pyrv_flavodox_OxRed_cen"/>
</dbReference>
<dbReference type="Pfam" id="PF12838">
    <property type="entry name" value="Fer4_7"/>
    <property type="match status" value="1"/>
</dbReference>
<dbReference type="InterPro" id="IPR019456">
    <property type="entry name" value="Pyrv-flavodox_OxRtase_EKR"/>
</dbReference>
<dbReference type="SUPFAM" id="SSF52922">
    <property type="entry name" value="TK C-terminal domain-like"/>
    <property type="match status" value="1"/>
</dbReference>
<keyword evidence="7" id="KW-0411">Iron-sulfur</keyword>
<keyword evidence="1" id="KW-0813">Transport</keyword>
<name>A0ABU3UA85_9FLAO</name>
<dbReference type="SUPFAM" id="SSF54862">
    <property type="entry name" value="4Fe-4S ferredoxins"/>
    <property type="match status" value="1"/>
</dbReference>
<dbReference type="Pfam" id="PF02775">
    <property type="entry name" value="TPP_enzyme_C"/>
    <property type="match status" value="1"/>
</dbReference>
<feature type="coiled-coil region" evidence="8">
    <location>
        <begin position="877"/>
        <end position="904"/>
    </location>
</feature>
<evidence type="ECO:0000256" key="4">
    <source>
        <dbReference type="ARBA" id="ARBA00022982"/>
    </source>
</evidence>
<dbReference type="InterPro" id="IPR017896">
    <property type="entry name" value="4Fe4S_Fe-S-bd"/>
</dbReference>
<dbReference type="RefSeq" id="WP_316663359.1">
    <property type="nucleotide sequence ID" value="NZ_JAWHTF010000009.1"/>
</dbReference>
<gene>
    <name evidence="10" type="ORF">RXV94_13750</name>
</gene>
<dbReference type="InterPro" id="IPR009014">
    <property type="entry name" value="Transketo_C/PFOR_II"/>
</dbReference>
<evidence type="ECO:0000259" key="9">
    <source>
        <dbReference type="PROSITE" id="PS51379"/>
    </source>
</evidence>
<accession>A0ABU3UA85</accession>
<dbReference type="PROSITE" id="PS51379">
    <property type="entry name" value="4FE4S_FER_2"/>
    <property type="match status" value="2"/>
</dbReference>
<sequence length="1132" mass="126675">MKSKNYITVTGNEVVAKIAYQTNEVCAIYPITPASEMGELVEQWSAENKQNIFGSVPTVFEMQSEAGVAGSMHGALQTGSLSTTFTASQGLLLMMPNMYKIAGELTPNVIHVATRSIATHALSVFNDHSDIMAVRSTGYAMLGAASVQEAQDFALISQAATLKSRIPFVHFFDGFRTSHETSKIEAVSENVLQEMMDIETVYEHNNRALNPNDPIIRGTSQTSDVFFQSREAINSFYDACPDIVQNTMDKFYELTGRQYKLFDYVGHPETERLIISMASSTETIEETINQLIIKGEKVGLVKVRLFRPFSVKHLVQSIPLTVRSIAVLDRTKEPGASAEPLYLDVVQSLSEAFQNKEIKTLPRIVGGRYGLSSKEFTPSMVKAVFKNLQLPKPKNNFTIGIHDDVTNLSLSYNKNDNLYTETYQALFYQSKIDKNGLPKLIGNTKNKYVQSFTECNYNKSDSTSIVHLRIGNNPINAPYLITNADFIACQNVHFTQNDNLLNNIKPEGTLLVNSSLSPSAFWQSLSAEIQEKVIQKNIAVYIVNLDNLKSSYELKSHMITPLEACFLMFKNNKIYESFKRIKNQIHKVNTVIQTNYKSLEKDTAFSETLLGKLLANQGNDIAVSELPVDGTYPTDTSKFNQLNHTTLIPKWEADLCTQCGACSMACPQSALRIKVFDDSYFESMPEHFEILASEDFDLMNYTIQINPEQCNSCNNCIDACPVKALTMINKMPVKEETKENWDFFETIPEFDRTKINSNKLSQQQLQEPLFKYPLADIGCGETPYIKLLSQLFGDRLIVANATGSSSIFGGALPTTPWAKNKDGRGPVWSNSLFEDNAEFGLGFRLSIDNKVQQAKRLLENLLPHLDFNLVYDVCNASQKSEIEILEQRKRVDQLKEQLNTIASNEAKQLLQIIDNIVKKSVWIVGGDGWAYDIGFGGLDHVMASGENVNILILDNEVYDNTGGQASKATPFGAHGKFSFGGKQKQKKDLDKMAMTYNNVYVASVAIGANQEQTLKAFTEAESFNGPSVIIAYCHSEKHGIDMERPSQYHKAAVNSGQWLLYRNDPRKPKAFQMDSEAPSISVGAYLKLQKRFDKLTSKNSKDELQNIQSKIDSRYSEYVSFTTTESKDILNV</sequence>
<keyword evidence="6" id="KW-0408">Iron</keyword>
<evidence type="ECO:0000313" key="11">
    <source>
        <dbReference type="Proteomes" id="UP001268651"/>
    </source>
</evidence>
<dbReference type="InterPro" id="IPR011766">
    <property type="entry name" value="TPP_enzyme_TPP-bd"/>
</dbReference>
<dbReference type="PANTHER" id="PTHR32154:SF0">
    <property type="entry name" value="PYRUVATE-FLAVODOXIN OXIDOREDUCTASE-RELATED"/>
    <property type="match status" value="1"/>
</dbReference>
<dbReference type="Gene3D" id="3.40.920.10">
    <property type="entry name" value="Pyruvate-ferredoxin oxidoreductase, PFOR, domain III"/>
    <property type="match status" value="1"/>
</dbReference>
<dbReference type="CDD" id="cd07034">
    <property type="entry name" value="TPP_PYR_PFOR_IOR-alpha_like"/>
    <property type="match status" value="1"/>
</dbReference>
<evidence type="ECO:0000256" key="2">
    <source>
        <dbReference type="ARBA" id="ARBA00022485"/>
    </source>
</evidence>
<evidence type="ECO:0000256" key="6">
    <source>
        <dbReference type="ARBA" id="ARBA00023004"/>
    </source>
</evidence>
<dbReference type="InterPro" id="IPR019752">
    <property type="entry name" value="Pyrv/ketoisovalerate_OxRed_cat"/>
</dbReference>
<dbReference type="EMBL" id="JAWHTF010000009">
    <property type="protein sequence ID" value="MDU8887231.1"/>
    <property type="molecule type" value="Genomic_DNA"/>
</dbReference>
<dbReference type="Pfam" id="PF10371">
    <property type="entry name" value="EKR"/>
    <property type="match status" value="1"/>
</dbReference>
<dbReference type="InterPro" id="IPR029061">
    <property type="entry name" value="THDP-binding"/>
</dbReference>
<keyword evidence="3" id="KW-0479">Metal-binding</keyword>
<dbReference type="Gene3D" id="3.40.50.920">
    <property type="match status" value="1"/>
</dbReference>
<dbReference type="SUPFAM" id="SSF53323">
    <property type="entry name" value="Pyruvate-ferredoxin oxidoreductase, PFOR, domain III"/>
    <property type="match status" value="1"/>
</dbReference>
<evidence type="ECO:0000256" key="1">
    <source>
        <dbReference type="ARBA" id="ARBA00022448"/>
    </source>
</evidence>